<keyword evidence="5 9" id="KW-0732">Signal</keyword>
<proteinExistence type="inferred from homology"/>
<keyword evidence="4" id="KW-0964">Secreted</keyword>
<keyword evidence="8" id="KW-0812">Transmembrane</keyword>
<dbReference type="GeneID" id="115652147"/>
<feature type="chain" id="PRO_5034230974" description="Interleukin" evidence="9">
    <location>
        <begin position="20"/>
        <end position="245"/>
    </location>
</feature>
<dbReference type="GO" id="GO:0042119">
    <property type="term" value="P:neutrophil activation"/>
    <property type="evidence" value="ECO:0007669"/>
    <property type="project" value="TreeGrafter"/>
</dbReference>
<keyword evidence="8" id="KW-1133">Transmembrane helix</keyword>
<reference evidence="10" key="2">
    <citation type="submission" date="2025-08" db="UniProtKB">
        <authorList>
            <consortium name="Ensembl"/>
        </authorList>
    </citation>
    <scope>IDENTIFICATION</scope>
</reference>
<dbReference type="GO" id="GO:0005125">
    <property type="term" value="F:cytokine activity"/>
    <property type="evidence" value="ECO:0007669"/>
    <property type="project" value="UniProtKB-KW"/>
</dbReference>
<evidence type="ECO:0000256" key="7">
    <source>
        <dbReference type="RuleBase" id="RU003453"/>
    </source>
</evidence>
<dbReference type="Proteomes" id="UP000694390">
    <property type="component" value="Chromosome 5"/>
</dbReference>
<dbReference type="GO" id="GO:0005615">
    <property type="term" value="C:extracellular space"/>
    <property type="evidence" value="ECO:0007669"/>
    <property type="project" value="UniProtKB-KW"/>
</dbReference>
<dbReference type="PANTHER" id="PTHR14356">
    <property type="entry name" value="INTERLEUKIN-15-RELATED"/>
    <property type="match status" value="1"/>
</dbReference>
<dbReference type="GO" id="GO:0001819">
    <property type="term" value="P:positive regulation of cytokine production"/>
    <property type="evidence" value="ECO:0007669"/>
    <property type="project" value="TreeGrafter"/>
</dbReference>
<dbReference type="SUPFAM" id="SSF47266">
    <property type="entry name" value="4-helical cytokines"/>
    <property type="match status" value="1"/>
</dbReference>
<feature type="signal peptide" evidence="9">
    <location>
        <begin position="1"/>
        <end position="19"/>
    </location>
</feature>
<evidence type="ECO:0000313" key="11">
    <source>
        <dbReference type="Proteomes" id="UP000694390"/>
    </source>
</evidence>
<dbReference type="OrthoDB" id="8905762at2759"/>
<dbReference type="CTD" id="3600"/>
<evidence type="ECO:0000256" key="6">
    <source>
        <dbReference type="ARBA" id="ARBA00023157"/>
    </source>
</evidence>
<dbReference type="GO" id="GO:0050778">
    <property type="term" value="P:positive regulation of immune response"/>
    <property type="evidence" value="ECO:0007669"/>
    <property type="project" value="TreeGrafter"/>
</dbReference>
<dbReference type="Ensembl" id="ENSGEVT00005013433.1">
    <property type="protein sequence ID" value="ENSGEVP00005012826.1"/>
    <property type="gene ID" value="ENSGEVG00005009098.1"/>
</dbReference>
<dbReference type="GeneTree" id="ENSGT00390000016264"/>
<name>A0A8C4WAN0_9SAUR</name>
<dbReference type="InterPro" id="IPR020439">
    <property type="entry name" value="IL-15"/>
</dbReference>
<gene>
    <name evidence="10" type="primary">IL15</name>
</gene>
<evidence type="ECO:0000256" key="4">
    <source>
        <dbReference type="ARBA" id="ARBA00022525"/>
    </source>
</evidence>
<reference evidence="10" key="1">
    <citation type="submission" date="2019-06" db="EMBL/GenBank/DDBJ databases">
        <title>G10K-VGP Goodes thornscrub tortoise genome, primary haplotype.</title>
        <authorList>
            <person name="Murphy B."/>
            <person name="Edwards T."/>
            <person name="Rhie A."/>
            <person name="Koren S."/>
            <person name="Phillippy A."/>
            <person name="Fedrigo O."/>
            <person name="Haase B."/>
            <person name="Mountcastle J."/>
            <person name="Lewin H."/>
            <person name="Damas J."/>
            <person name="Howe K."/>
            <person name="Formenti G."/>
            <person name="Myers G."/>
            <person name="Durbin R."/>
            <person name="Jarvis E.D."/>
        </authorList>
    </citation>
    <scope>NUCLEOTIDE SEQUENCE [LARGE SCALE GENOMIC DNA]</scope>
</reference>
<evidence type="ECO:0000256" key="1">
    <source>
        <dbReference type="ARBA" id="ARBA00004613"/>
    </source>
</evidence>
<keyword evidence="6" id="KW-1015">Disulfide bond</keyword>
<dbReference type="PRINTS" id="PR01930">
    <property type="entry name" value="INTRLEUKIN15"/>
</dbReference>
<dbReference type="InterPro" id="IPR003443">
    <property type="entry name" value="IL-15/IL-21_fam"/>
</dbReference>
<keyword evidence="11" id="KW-1185">Reference proteome</keyword>
<evidence type="ECO:0000256" key="2">
    <source>
        <dbReference type="ARBA" id="ARBA00006050"/>
    </source>
</evidence>
<comment type="subcellular location">
    <subcellularLocation>
        <location evidence="1">Secreted</location>
    </subcellularLocation>
</comment>
<dbReference type="Pfam" id="PF02372">
    <property type="entry name" value="IL15"/>
    <property type="match status" value="1"/>
</dbReference>
<protein>
    <recommendedName>
        <fullName evidence="7">Interleukin</fullName>
    </recommendedName>
</protein>
<reference evidence="10" key="3">
    <citation type="submission" date="2025-09" db="UniProtKB">
        <authorList>
            <consortium name="Ensembl"/>
        </authorList>
    </citation>
    <scope>IDENTIFICATION</scope>
</reference>
<dbReference type="AlphaFoldDB" id="A0A8C4WAN0"/>
<feature type="transmembrane region" description="Helical" evidence="8">
    <location>
        <begin position="91"/>
        <end position="110"/>
    </location>
</feature>
<dbReference type="Gene3D" id="1.20.1250.70">
    <property type="entry name" value="Interleukin-15/Interleukin-21"/>
    <property type="match status" value="1"/>
</dbReference>
<dbReference type="RefSeq" id="XP_030419672.1">
    <property type="nucleotide sequence ID" value="XM_030563812.1"/>
</dbReference>
<keyword evidence="8" id="KW-0472">Membrane</keyword>
<accession>A0A8C4WAN0</accession>
<evidence type="ECO:0000256" key="3">
    <source>
        <dbReference type="ARBA" id="ARBA00022514"/>
    </source>
</evidence>
<evidence type="ECO:0000313" key="10">
    <source>
        <dbReference type="Ensembl" id="ENSGEVP00005012826.1"/>
    </source>
</evidence>
<evidence type="ECO:0000256" key="9">
    <source>
        <dbReference type="SAM" id="SignalP"/>
    </source>
</evidence>
<sequence length="245" mass="28065">MATMVLYWSTALAVDSSLCGPPLQIHGHLCDVGKPGADSCQVCRPQLSTDKFIAGNQTSSPILVMFKKTYLRSICLHYQQYLILNRHFLSFLNNAAGITIFILCCISAYLPGIEAERRRWEAVIDDLHEIKYTSDSIDACLYTAYTDKPDECEVQVMECFLLELKVISHECEIRKGCKIKQYVRNVLANVKANLPKNTSLPTSPNRNKITCKQCEEYEERNFIKFIETFEEFAKHKLKFLLHIPK</sequence>
<dbReference type="PANTHER" id="PTHR14356:SF3">
    <property type="entry name" value="INTERLEUKIN-15"/>
    <property type="match status" value="1"/>
</dbReference>
<evidence type="ECO:0000256" key="5">
    <source>
        <dbReference type="ARBA" id="ARBA00022729"/>
    </source>
</evidence>
<dbReference type="GO" id="GO:0005126">
    <property type="term" value="F:cytokine receptor binding"/>
    <property type="evidence" value="ECO:0007669"/>
    <property type="project" value="InterPro"/>
</dbReference>
<evidence type="ECO:0000256" key="8">
    <source>
        <dbReference type="SAM" id="Phobius"/>
    </source>
</evidence>
<dbReference type="GO" id="GO:0006955">
    <property type="term" value="P:immune response"/>
    <property type="evidence" value="ECO:0007669"/>
    <property type="project" value="InterPro"/>
</dbReference>
<organism evidence="10 11">
    <name type="scientific">Gopherus evgoodei</name>
    <name type="common">Goodes thornscrub tortoise</name>
    <dbReference type="NCBI Taxonomy" id="1825980"/>
    <lineage>
        <taxon>Eukaryota</taxon>
        <taxon>Metazoa</taxon>
        <taxon>Chordata</taxon>
        <taxon>Craniata</taxon>
        <taxon>Vertebrata</taxon>
        <taxon>Euteleostomi</taxon>
        <taxon>Archelosauria</taxon>
        <taxon>Testudinata</taxon>
        <taxon>Testudines</taxon>
        <taxon>Cryptodira</taxon>
        <taxon>Durocryptodira</taxon>
        <taxon>Testudinoidea</taxon>
        <taxon>Testudinidae</taxon>
        <taxon>Gopherus</taxon>
    </lineage>
</organism>
<keyword evidence="3 7" id="KW-0202">Cytokine</keyword>
<comment type="similarity">
    <text evidence="2 7">Belongs to the IL-15/IL-21 family.</text>
</comment>
<dbReference type="GO" id="GO:0042102">
    <property type="term" value="P:positive regulation of T cell proliferation"/>
    <property type="evidence" value="ECO:0007669"/>
    <property type="project" value="TreeGrafter"/>
</dbReference>
<dbReference type="InterPro" id="IPR009079">
    <property type="entry name" value="4_helix_cytokine-like_core"/>
</dbReference>